<feature type="transmembrane region" description="Helical" evidence="6">
    <location>
        <begin position="132"/>
        <end position="150"/>
    </location>
</feature>
<organism evidence="8 9">
    <name type="scientific">Elstera litoralis</name>
    <dbReference type="NCBI Taxonomy" id="552518"/>
    <lineage>
        <taxon>Bacteria</taxon>
        <taxon>Pseudomonadati</taxon>
        <taxon>Pseudomonadota</taxon>
        <taxon>Alphaproteobacteria</taxon>
        <taxon>Rhodospirillales</taxon>
        <taxon>Rhodospirillaceae</taxon>
        <taxon>Elstera</taxon>
    </lineage>
</organism>
<evidence type="ECO:0000256" key="2">
    <source>
        <dbReference type="ARBA" id="ARBA00009853"/>
    </source>
</evidence>
<evidence type="ECO:0000313" key="8">
    <source>
        <dbReference type="EMBL" id="KJV10493.1"/>
    </source>
</evidence>
<dbReference type="RefSeq" id="WP_045774824.1">
    <property type="nucleotide sequence ID" value="NZ_LAJY01000089.1"/>
</dbReference>
<comment type="caution">
    <text evidence="8">The sequence shown here is derived from an EMBL/GenBank/DDBJ whole genome shotgun (WGS) entry which is preliminary data.</text>
</comment>
<feature type="transmembrane region" description="Helical" evidence="6">
    <location>
        <begin position="267"/>
        <end position="290"/>
    </location>
</feature>
<evidence type="ECO:0000313" key="9">
    <source>
        <dbReference type="Proteomes" id="UP000033774"/>
    </source>
</evidence>
<evidence type="ECO:0000256" key="3">
    <source>
        <dbReference type="ARBA" id="ARBA00022692"/>
    </source>
</evidence>
<dbReference type="InterPro" id="IPR037185">
    <property type="entry name" value="EmrE-like"/>
</dbReference>
<evidence type="ECO:0000256" key="1">
    <source>
        <dbReference type="ARBA" id="ARBA00004141"/>
    </source>
</evidence>
<dbReference type="SUPFAM" id="SSF103481">
    <property type="entry name" value="Multidrug resistance efflux transporter EmrE"/>
    <property type="match status" value="2"/>
</dbReference>
<evidence type="ECO:0000256" key="5">
    <source>
        <dbReference type="ARBA" id="ARBA00023136"/>
    </source>
</evidence>
<comment type="subcellular location">
    <subcellularLocation>
        <location evidence="1">Membrane</location>
        <topology evidence="1">Multi-pass membrane protein</topology>
    </subcellularLocation>
</comment>
<evidence type="ECO:0000256" key="4">
    <source>
        <dbReference type="ARBA" id="ARBA00022989"/>
    </source>
</evidence>
<dbReference type="GO" id="GO:0016020">
    <property type="term" value="C:membrane"/>
    <property type="evidence" value="ECO:0007669"/>
    <property type="project" value="UniProtKB-SubCell"/>
</dbReference>
<dbReference type="AlphaFoldDB" id="A0A0F3IV99"/>
<evidence type="ECO:0000259" key="7">
    <source>
        <dbReference type="Pfam" id="PF00892"/>
    </source>
</evidence>
<dbReference type="Proteomes" id="UP000033774">
    <property type="component" value="Unassembled WGS sequence"/>
</dbReference>
<feature type="domain" description="EamA" evidence="7">
    <location>
        <begin position="159"/>
        <end position="288"/>
    </location>
</feature>
<dbReference type="EMBL" id="LAJY01000089">
    <property type="protein sequence ID" value="KJV10493.1"/>
    <property type="molecule type" value="Genomic_DNA"/>
</dbReference>
<reference evidence="8 9" key="1">
    <citation type="submission" date="2015-03" db="EMBL/GenBank/DDBJ databases">
        <title>Draft genome sequence of Elstera litoralis.</title>
        <authorList>
            <person name="Rahalkar M.C."/>
            <person name="Dhakephalkar P.K."/>
            <person name="Pore S.D."/>
            <person name="Arora P."/>
            <person name="Kapse N.G."/>
            <person name="Pandit P.S."/>
        </authorList>
    </citation>
    <scope>NUCLEOTIDE SEQUENCE [LARGE SCALE GENOMIC DNA]</scope>
    <source>
        <strain evidence="8 9">Dia-1</strain>
    </source>
</reference>
<keyword evidence="9" id="KW-1185">Reference proteome</keyword>
<feature type="transmembrane region" description="Helical" evidence="6">
    <location>
        <begin position="85"/>
        <end position="102"/>
    </location>
</feature>
<feature type="transmembrane region" description="Helical" evidence="6">
    <location>
        <begin position="215"/>
        <end position="234"/>
    </location>
</feature>
<dbReference type="PANTHER" id="PTHR22911">
    <property type="entry name" value="ACYL-MALONYL CONDENSING ENZYME-RELATED"/>
    <property type="match status" value="1"/>
</dbReference>
<feature type="transmembrane region" description="Helical" evidence="6">
    <location>
        <begin position="241"/>
        <end position="261"/>
    </location>
</feature>
<keyword evidence="4 6" id="KW-1133">Transmembrane helix</keyword>
<feature type="transmembrane region" description="Helical" evidence="6">
    <location>
        <begin position="189"/>
        <end position="209"/>
    </location>
</feature>
<feature type="transmembrane region" description="Helical" evidence="6">
    <location>
        <begin position="156"/>
        <end position="177"/>
    </location>
</feature>
<proteinExistence type="inferred from homology"/>
<dbReference type="InterPro" id="IPR000620">
    <property type="entry name" value="EamA_dom"/>
</dbReference>
<protein>
    <recommendedName>
        <fullName evidence="7">EamA domain-containing protein</fullName>
    </recommendedName>
</protein>
<keyword evidence="3 6" id="KW-0812">Transmembrane</keyword>
<gene>
    <name evidence="8" type="ORF">VZ95_04515</name>
</gene>
<keyword evidence="5 6" id="KW-0472">Membrane</keyword>
<feature type="domain" description="EamA" evidence="7">
    <location>
        <begin position="16"/>
        <end position="149"/>
    </location>
</feature>
<feature type="transmembrane region" description="Helical" evidence="6">
    <location>
        <begin position="108"/>
        <end position="125"/>
    </location>
</feature>
<dbReference type="PATRIC" id="fig|552518.3.peg.4667"/>
<sequence length="297" mass="31686">MAQVLSAQSSRDAVLTGIACMCGAAGLFTIMDFLIKVMATSGYHTFQILFARSLFAMIPVLWIVQRAGGFRILRTRNPKLHLMRCCFGAVSMVCFFTAYKYLPVSGVVALGFSAPLFMTALSGVLGGDKVKLAHWLAVLVGFAGVLYIVQPGGDSFSLWSLLPICGALTYAVVSVLIRRIGSTEPAVVTVFYFTSFTTVLGVLALPFIGIWPQSFYDLAVMVGVGLIGGVAQVLMTRAFTLAPVSVIGPFDYTAMLWAVAIEALILGILPTGTVVLGSAIVIASGLYILYREARVAK</sequence>
<dbReference type="PANTHER" id="PTHR22911:SF6">
    <property type="entry name" value="SOLUTE CARRIER FAMILY 35 MEMBER G1"/>
    <property type="match status" value="1"/>
</dbReference>
<name>A0A0F3IV99_9PROT</name>
<feature type="transmembrane region" description="Helical" evidence="6">
    <location>
        <begin position="12"/>
        <end position="31"/>
    </location>
</feature>
<feature type="transmembrane region" description="Helical" evidence="6">
    <location>
        <begin position="43"/>
        <end position="64"/>
    </location>
</feature>
<accession>A0A0F3IV99</accession>
<comment type="similarity">
    <text evidence="2">Belongs to the drug/metabolite transporter (DMT) superfamily. 10 TMS drug/metabolite exporter (DME) (TC 2.A.7.3) family.</text>
</comment>
<dbReference type="Pfam" id="PF00892">
    <property type="entry name" value="EamA"/>
    <property type="match status" value="2"/>
</dbReference>
<evidence type="ECO:0000256" key="6">
    <source>
        <dbReference type="SAM" id="Phobius"/>
    </source>
</evidence>